<organism evidence="2">
    <name type="scientific">Homo sapiens</name>
    <name type="common">Human</name>
    <dbReference type="NCBI Taxonomy" id="9606"/>
    <lineage>
        <taxon>Eukaryota</taxon>
        <taxon>Metazoa</taxon>
        <taxon>Chordata</taxon>
        <taxon>Craniata</taxon>
        <taxon>Vertebrata</taxon>
        <taxon>Euteleostomi</taxon>
        <taxon>Mammalia</taxon>
        <taxon>Eutheria</taxon>
        <taxon>Euarchontoglires</taxon>
        <taxon>Primates</taxon>
        <taxon>Haplorrhini</taxon>
        <taxon>Catarrhini</taxon>
        <taxon>Hominidae</taxon>
        <taxon>Homo</taxon>
    </lineage>
</organism>
<dbReference type="AlphaFoldDB" id="B4DEC9"/>
<feature type="compositionally biased region" description="Low complexity" evidence="1">
    <location>
        <begin position="8"/>
        <end position="28"/>
    </location>
</feature>
<evidence type="ECO:0000256" key="1">
    <source>
        <dbReference type="SAM" id="MobiDB-lite"/>
    </source>
</evidence>
<feature type="region of interest" description="Disordered" evidence="1">
    <location>
        <begin position="1"/>
        <end position="58"/>
    </location>
</feature>
<evidence type="ECO:0000313" key="2">
    <source>
        <dbReference type="EMBL" id="BAG57040.1"/>
    </source>
</evidence>
<reference evidence="2" key="1">
    <citation type="submission" date="2007-10" db="EMBL/GenBank/DDBJ databases">
        <title>NEDO human cDNA sequencing project focused on splicing variants.</title>
        <authorList>
            <person name="Wakamatsu A."/>
            <person name="Yamamoto J."/>
            <person name="Kimura K."/>
            <person name="Ishii S."/>
            <person name="Watanabe K."/>
            <person name="Sugiyama A."/>
            <person name="Murakawa K."/>
            <person name="Kaida T."/>
            <person name="Tsuchiya K."/>
            <person name="Fukuzumi Y."/>
            <person name="Kumagai A."/>
            <person name="Oishi Y."/>
            <person name="Yamamoto S."/>
            <person name="Ono Y."/>
            <person name="Komori Y."/>
            <person name="Yamazaki M."/>
            <person name="Kisu Y."/>
            <person name="Nishikawa T."/>
            <person name="Sugano S."/>
            <person name="Nomura N."/>
            <person name="Isogai T."/>
        </authorList>
    </citation>
    <scope>NUCLEOTIDE SEQUENCE</scope>
    <source>
        <tissue evidence="2">Cerebellum</tissue>
    </source>
</reference>
<protein>
    <submittedName>
        <fullName evidence="2">cDNA FLJ57709</fullName>
    </submittedName>
</protein>
<proteinExistence type="evidence at transcript level"/>
<name>B4DEC9_HUMAN</name>
<dbReference type="EMBL" id="AK293569">
    <property type="protein sequence ID" value="BAG57040.1"/>
    <property type="molecule type" value="mRNA"/>
</dbReference>
<sequence>MHGGGGVSSCSASSVSSVSQNPPAAAAPGHGAREHRGQLAAAESASSPLHPATKASVGPALQRETPTILCAILCLGPHVSLACVSRELATEPRTSSPCASHGSSSHPVTLTELLISSISLRDGAALLGLCSRTV</sequence>
<accession>B4DEC9</accession>